<reference evidence="2 3" key="1">
    <citation type="journal article" date="2016" name="Nat. Commun.">
        <title>Thousands of microbial genomes shed light on interconnected biogeochemical processes in an aquifer system.</title>
        <authorList>
            <person name="Anantharaman K."/>
            <person name="Brown C.T."/>
            <person name="Hug L.A."/>
            <person name="Sharon I."/>
            <person name="Castelle C.J."/>
            <person name="Probst A.J."/>
            <person name="Thomas B.C."/>
            <person name="Singh A."/>
            <person name="Wilkins M.J."/>
            <person name="Karaoz U."/>
            <person name="Brodie E.L."/>
            <person name="Williams K.H."/>
            <person name="Hubbard S.S."/>
            <person name="Banfield J.F."/>
        </authorList>
    </citation>
    <scope>NUCLEOTIDE SEQUENCE [LARGE SCALE GENOMIC DNA]</scope>
</reference>
<dbReference type="Pfam" id="PF04012">
    <property type="entry name" value="PspA_IM30"/>
    <property type="match status" value="1"/>
</dbReference>
<name>A0A1G2H709_9BACT</name>
<comment type="similarity">
    <text evidence="1">Belongs to the PspA/Vipp/IM30 family.</text>
</comment>
<proteinExistence type="inferred from homology"/>
<dbReference type="Proteomes" id="UP000177932">
    <property type="component" value="Unassembled WGS sequence"/>
</dbReference>
<accession>A0A1G2H709</accession>
<comment type="caution">
    <text evidence="2">The sequence shown here is derived from an EMBL/GenBank/DDBJ whole genome shotgun (WGS) entry which is preliminary data.</text>
</comment>
<evidence type="ECO:0000313" key="3">
    <source>
        <dbReference type="Proteomes" id="UP000177932"/>
    </source>
</evidence>
<gene>
    <name evidence="2" type="ORF">A2827_01350</name>
</gene>
<evidence type="ECO:0000313" key="2">
    <source>
        <dbReference type="EMBL" id="OGZ58041.1"/>
    </source>
</evidence>
<dbReference type="InterPro" id="IPR007157">
    <property type="entry name" value="PspA_VIPP1"/>
</dbReference>
<organism evidence="2 3">
    <name type="scientific">Candidatus Spechtbacteria bacterium RIFCSPHIGHO2_01_FULL_43_30</name>
    <dbReference type="NCBI Taxonomy" id="1802158"/>
    <lineage>
        <taxon>Bacteria</taxon>
        <taxon>Candidatus Spechtiibacteriota</taxon>
    </lineage>
</organism>
<evidence type="ECO:0000256" key="1">
    <source>
        <dbReference type="ARBA" id="ARBA00043985"/>
    </source>
</evidence>
<protein>
    <submittedName>
        <fullName evidence="2">Uncharacterized protein</fullName>
    </submittedName>
</protein>
<dbReference type="AlphaFoldDB" id="A0A1G2H709"/>
<sequence>MFELLGFLGFLGGGAIFFVTDSRNSFARSKAIWGKLSMVGDRILNGPPNAERRAEALLGSVACRVDGLRESIADLAASKRQSEKIAQEERASANDAKVYARGELKKGKDDIARSALFLAEQAVKRANLHETNAEKCAKIMESVRPQLVSAELDLEKMKCLVETIKVQLSIAGMNRALYSSISGVSRLESGGFTPTAQLKALSGVTELDAYASEEMVRLANESPGAGKGHLDRLLADARVERELEGMRKDIFALNPGNQSSEPQQ</sequence>
<dbReference type="STRING" id="1802158.A2827_01350"/>
<dbReference type="EMBL" id="MHOD01000015">
    <property type="protein sequence ID" value="OGZ58041.1"/>
    <property type="molecule type" value="Genomic_DNA"/>
</dbReference>